<feature type="non-terminal residue" evidence="1">
    <location>
        <position position="1"/>
    </location>
</feature>
<dbReference type="EMBL" id="JASCZI010242438">
    <property type="protein sequence ID" value="MED6211080.1"/>
    <property type="molecule type" value="Genomic_DNA"/>
</dbReference>
<evidence type="ECO:0000313" key="2">
    <source>
        <dbReference type="Proteomes" id="UP001341840"/>
    </source>
</evidence>
<keyword evidence="2" id="KW-1185">Reference proteome</keyword>
<name>A0ABU6YMD0_9FABA</name>
<accession>A0ABU6YMD0</accession>
<organism evidence="1 2">
    <name type="scientific">Stylosanthes scabra</name>
    <dbReference type="NCBI Taxonomy" id="79078"/>
    <lineage>
        <taxon>Eukaryota</taxon>
        <taxon>Viridiplantae</taxon>
        <taxon>Streptophyta</taxon>
        <taxon>Embryophyta</taxon>
        <taxon>Tracheophyta</taxon>
        <taxon>Spermatophyta</taxon>
        <taxon>Magnoliopsida</taxon>
        <taxon>eudicotyledons</taxon>
        <taxon>Gunneridae</taxon>
        <taxon>Pentapetalae</taxon>
        <taxon>rosids</taxon>
        <taxon>fabids</taxon>
        <taxon>Fabales</taxon>
        <taxon>Fabaceae</taxon>
        <taxon>Papilionoideae</taxon>
        <taxon>50 kb inversion clade</taxon>
        <taxon>dalbergioids sensu lato</taxon>
        <taxon>Dalbergieae</taxon>
        <taxon>Pterocarpus clade</taxon>
        <taxon>Stylosanthes</taxon>
    </lineage>
</organism>
<gene>
    <name evidence="1" type="ORF">PIB30_070113</name>
</gene>
<sequence length="99" mass="11487">KMANNARQVYYLSYPRRDRNNWRVVVKCKPRGMIEYHDEQTQEEPFQYHEETPARIVTDTTMPQALASPAGEVEIINLPTSACTSGPDNEIIIRFEEET</sequence>
<evidence type="ECO:0000313" key="1">
    <source>
        <dbReference type="EMBL" id="MED6211080.1"/>
    </source>
</evidence>
<proteinExistence type="predicted"/>
<reference evidence="1 2" key="1">
    <citation type="journal article" date="2023" name="Plants (Basel)">
        <title>Bridging the Gap: Combining Genomics and Transcriptomics Approaches to Understand Stylosanthes scabra, an Orphan Legume from the Brazilian Caatinga.</title>
        <authorList>
            <person name="Ferreira-Neto J.R.C."/>
            <person name="da Silva M.D."/>
            <person name="Binneck E."/>
            <person name="de Melo N.F."/>
            <person name="da Silva R.H."/>
            <person name="de Melo A.L.T.M."/>
            <person name="Pandolfi V."/>
            <person name="Bustamante F.O."/>
            <person name="Brasileiro-Vidal A.C."/>
            <person name="Benko-Iseppon A.M."/>
        </authorList>
    </citation>
    <scope>NUCLEOTIDE SEQUENCE [LARGE SCALE GENOMIC DNA]</scope>
    <source>
        <tissue evidence="1">Leaves</tissue>
    </source>
</reference>
<dbReference type="Proteomes" id="UP001341840">
    <property type="component" value="Unassembled WGS sequence"/>
</dbReference>
<comment type="caution">
    <text evidence="1">The sequence shown here is derived from an EMBL/GenBank/DDBJ whole genome shotgun (WGS) entry which is preliminary data.</text>
</comment>
<protein>
    <submittedName>
        <fullName evidence="1">Uncharacterized protein</fullName>
    </submittedName>
</protein>